<accession>A0A936YSN6</accession>
<keyword evidence="3" id="KW-1185">Reference proteome</keyword>
<feature type="transmembrane region" description="Helical" evidence="1">
    <location>
        <begin position="20"/>
        <end position="42"/>
    </location>
</feature>
<dbReference type="Proteomes" id="UP000633219">
    <property type="component" value="Unassembled WGS sequence"/>
</dbReference>
<dbReference type="EMBL" id="JAEQNC010000004">
    <property type="protein sequence ID" value="MBL0371952.1"/>
    <property type="molecule type" value="Genomic_DNA"/>
</dbReference>
<keyword evidence="1" id="KW-0472">Membrane</keyword>
<sequence length="54" mass="5550">MSSKASAEQAFVARQLRPLVILVAAVNLAVATLLITTASLGATPIDSVELASLR</sequence>
<keyword evidence="1" id="KW-1133">Transmembrane helix</keyword>
<keyword evidence="1" id="KW-0812">Transmembrane</keyword>
<gene>
    <name evidence="2" type="ORF">JJB09_07925</name>
</gene>
<protein>
    <submittedName>
        <fullName evidence="2">Uncharacterized protein</fullName>
    </submittedName>
</protein>
<name>A0A936YSN6_9HYPH</name>
<organism evidence="2 3">
    <name type="scientific">Rhizobium setariae</name>
    <dbReference type="NCBI Taxonomy" id="2801340"/>
    <lineage>
        <taxon>Bacteria</taxon>
        <taxon>Pseudomonadati</taxon>
        <taxon>Pseudomonadota</taxon>
        <taxon>Alphaproteobacteria</taxon>
        <taxon>Hyphomicrobiales</taxon>
        <taxon>Rhizobiaceae</taxon>
        <taxon>Rhizobium/Agrobacterium group</taxon>
        <taxon>Rhizobium</taxon>
    </lineage>
</organism>
<dbReference type="RefSeq" id="WP_201655751.1">
    <property type="nucleotide sequence ID" value="NZ_JAEQNC010000004.1"/>
</dbReference>
<evidence type="ECO:0000256" key="1">
    <source>
        <dbReference type="SAM" id="Phobius"/>
    </source>
</evidence>
<proteinExistence type="predicted"/>
<dbReference type="AlphaFoldDB" id="A0A936YSN6"/>
<evidence type="ECO:0000313" key="3">
    <source>
        <dbReference type="Proteomes" id="UP000633219"/>
    </source>
</evidence>
<comment type="caution">
    <text evidence="2">The sequence shown here is derived from an EMBL/GenBank/DDBJ whole genome shotgun (WGS) entry which is preliminary data.</text>
</comment>
<evidence type="ECO:0000313" key="2">
    <source>
        <dbReference type="EMBL" id="MBL0371952.1"/>
    </source>
</evidence>
<reference evidence="2" key="1">
    <citation type="submission" date="2021-01" db="EMBL/GenBank/DDBJ databases">
        <title>Rhizobium sp. strain KVB221 16S ribosomal RNA gene Genome sequencing and assembly.</title>
        <authorList>
            <person name="Kang M."/>
        </authorList>
    </citation>
    <scope>NUCLEOTIDE SEQUENCE</scope>
    <source>
        <strain evidence="2">KVB221</strain>
    </source>
</reference>